<sequence>MGGEWKIISNREIINPNENGWYVNDKLELDIIKIKRAN</sequence>
<dbReference type="AlphaFoldDB" id="A0A090WTD7"/>
<dbReference type="EMBL" id="BBNU01000010">
    <property type="protein sequence ID" value="GAL80286.1"/>
    <property type="molecule type" value="Genomic_DNA"/>
</dbReference>
<evidence type="ECO:0000313" key="1">
    <source>
        <dbReference type="EMBL" id="GAL80286.1"/>
    </source>
</evidence>
<proteinExistence type="predicted"/>
<gene>
    <name evidence="1" type="ORF">JCM19274_576</name>
</gene>
<organism evidence="1 2">
    <name type="scientific">Algibacter lectus</name>
    <dbReference type="NCBI Taxonomy" id="221126"/>
    <lineage>
        <taxon>Bacteria</taxon>
        <taxon>Pseudomonadati</taxon>
        <taxon>Bacteroidota</taxon>
        <taxon>Flavobacteriia</taxon>
        <taxon>Flavobacteriales</taxon>
        <taxon>Flavobacteriaceae</taxon>
        <taxon>Algibacter</taxon>
    </lineage>
</organism>
<reference evidence="1 2" key="1">
    <citation type="journal article" date="2014" name="Genome Announc.">
        <title>Draft Genome Sequences of Marine Flavobacterium Algibacter lectus Strains SS8 and NR4.</title>
        <authorList>
            <person name="Takatani N."/>
            <person name="Nakanishi M."/>
            <person name="Meirelles P."/>
            <person name="Mino S."/>
            <person name="Suda W."/>
            <person name="Oshima K."/>
            <person name="Hattori M."/>
            <person name="Ohkuma M."/>
            <person name="Hosokawa M."/>
            <person name="Miyashita K."/>
            <person name="Thompson F.L."/>
            <person name="Niwa A."/>
            <person name="Sawabe T."/>
            <person name="Sawabe T."/>
        </authorList>
    </citation>
    <scope>NUCLEOTIDE SEQUENCE [LARGE SCALE GENOMIC DNA]</scope>
    <source>
        <strain evidence="2">JCM19274</strain>
    </source>
</reference>
<evidence type="ECO:0000313" key="2">
    <source>
        <dbReference type="Proteomes" id="UP000029643"/>
    </source>
</evidence>
<dbReference type="Proteomes" id="UP000029643">
    <property type="component" value="Unassembled WGS sequence"/>
</dbReference>
<protein>
    <submittedName>
        <fullName evidence="1">Uncharacterized protein</fullName>
    </submittedName>
</protein>
<comment type="caution">
    <text evidence="1">The sequence shown here is derived from an EMBL/GenBank/DDBJ whole genome shotgun (WGS) entry which is preliminary data.</text>
</comment>
<name>A0A090WTD7_9FLAO</name>
<accession>A0A090WTD7</accession>